<feature type="transmembrane region" description="Helical" evidence="1">
    <location>
        <begin position="56"/>
        <end position="75"/>
    </location>
</feature>
<evidence type="ECO:0000313" key="3">
    <source>
        <dbReference type="Proteomes" id="UP000540787"/>
    </source>
</evidence>
<feature type="transmembrane region" description="Helical" evidence="1">
    <location>
        <begin position="156"/>
        <end position="182"/>
    </location>
</feature>
<dbReference type="Pfam" id="PF19540">
    <property type="entry name" value="DUF6064"/>
    <property type="match status" value="1"/>
</dbReference>
<evidence type="ECO:0000313" key="2">
    <source>
        <dbReference type="EMBL" id="MBB6135385.1"/>
    </source>
</evidence>
<keyword evidence="1" id="KW-0472">Membrane</keyword>
<keyword evidence="1" id="KW-1133">Transmembrane helix</keyword>
<feature type="transmembrane region" description="Helical" evidence="1">
    <location>
        <begin position="29"/>
        <end position="49"/>
    </location>
</feature>
<name>A0A7X0CFL3_9BURK</name>
<protein>
    <recommendedName>
        <fullName evidence="4">MFS transporter permease</fullName>
    </recommendedName>
</protein>
<comment type="caution">
    <text evidence="2">The sequence shown here is derived from an EMBL/GenBank/DDBJ whole genome shotgun (WGS) entry which is preliminary data.</text>
</comment>
<evidence type="ECO:0000256" key="1">
    <source>
        <dbReference type="SAM" id="Phobius"/>
    </source>
</evidence>
<dbReference type="EMBL" id="JACHBX010000004">
    <property type="protein sequence ID" value="MBB6135385.1"/>
    <property type="molecule type" value="Genomic_DNA"/>
</dbReference>
<feature type="transmembrane region" description="Helical" evidence="1">
    <location>
        <begin position="194"/>
        <end position="212"/>
    </location>
</feature>
<keyword evidence="3" id="KW-1185">Reference proteome</keyword>
<evidence type="ECO:0008006" key="4">
    <source>
        <dbReference type="Google" id="ProtNLM"/>
    </source>
</evidence>
<dbReference type="RefSeq" id="WP_183556063.1">
    <property type="nucleotide sequence ID" value="NZ_JACHBX010000004.1"/>
</dbReference>
<reference evidence="2 3" key="1">
    <citation type="submission" date="2020-08" db="EMBL/GenBank/DDBJ databases">
        <title>The Agave Microbiome: Exploring the role of microbial communities in plant adaptations to desert environments.</title>
        <authorList>
            <person name="Partida-Martinez L.P."/>
        </authorList>
    </citation>
    <scope>NUCLEOTIDE SEQUENCE [LARGE SCALE GENOMIC DNA]</scope>
    <source>
        <strain evidence="2 3">AT3.2</strain>
    </source>
</reference>
<dbReference type="InterPro" id="IPR045708">
    <property type="entry name" value="DUF6064"/>
</dbReference>
<dbReference type="Proteomes" id="UP000540787">
    <property type="component" value="Unassembled WGS sequence"/>
</dbReference>
<proteinExistence type="predicted"/>
<dbReference type="AlphaFoldDB" id="A0A7X0CFL3"/>
<gene>
    <name evidence="2" type="ORF">HD842_003552</name>
</gene>
<feature type="transmembrane region" description="Helical" evidence="1">
    <location>
        <begin position="87"/>
        <end position="106"/>
    </location>
</feature>
<feature type="transmembrane region" description="Helical" evidence="1">
    <location>
        <begin position="118"/>
        <end position="136"/>
    </location>
</feature>
<sequence length="227" mass="24846">MSEWWKYSLSDFLMFSSRSYYRLIESYNAAIWPAHFLALVAGVIVLGAIARPRQHLRRSAALVLAAAWGWVAWAYHLERYAEINTAAPYFAVAFAVHALLLCWLAYRPSNAAPAPQPLALGLSGLAILAYPLLALARDGGQWRQAEVFGIVPDPTVVATLGVLLAWRAPAIFWLVPVLWCLVSGATLMELKIGHAWLLPALALTAVVARVMGSKTPRDLNSTANPQS</sequence>
<accession>A0A7X0CFL3</accession>
<keyword evidence="1" id="KW-0812">Transmembrane</keyword>
<organism evidence="2 3">
    <name type="scientific">Massilia aurea</name>
    <dbReference type="NCBI Taxonomy" id="373040"/>
    <lineage>
        <taxon>Bacteria</taxon>
        <taxon>Pseudomonadati</taxon>
        <taxon>Pseudomonadota</taxon>
        <taxon>Betaproteobacteria</taxon>
        <taxon>Burkholderiales</taxon>
        <taxon>Oxalobacteraceae</taxon>
        <taxon>Telluria group</taxon>
        <taxon>Massilia</taxon>
    </lineage>
</organism>